<dbReference type="GO" id="GO:0051082">
    <property type="term" value="F:unfolded protein binding"/>
    <property type="evidence" value="ECO:0007669"/>
    <property type="project" value="UniProtKB-UniRule"/>
</dbReference>
<dbReference type="GO" id="GO:0140662">
    <property type="term" value="F:ATP-dependent protein folding chaperone"/>
    <property type="evidence" value="ECO:0007669"/>
    <property type="project" value="InterPro"/>
</dbReference>
<feature type="binding site" evidence="9">
    <location>
        <position position="326"/>
    </location>
    <ligand>
        <name>ATP</name>
        <dbReference type="ChEBI" id="CHEBI:30616"/>
    </ligand>
</feature>
<keyword evidence="12" id="KW-1185">Reference proteome</keyword>
<keyword evidence="7 8" id="KW-0143">Chaperone</keyword>
<feature type="region of interest" description="C" evidence="8">
    <location>
        <begin position="539"/>
        <end position="615"/>
    </location>
</feature>
<comment type="caution">
    <text evidence="8">Lacks conserved residue(s) required for the propagation of feature annotation.</text>
</comment>
<dbReference type="InterPro" id="IPR036890">
    <property type="entry name" value="HATPase_C_sf"/>
</dbReference>
<comment type="function">
    <text evidence="8">Molecular chaperone. Has ATPase activity.</text>
</comment>
<evidence type="ECO:0000256" key="7">
    <source>
        <dbReference type="ARBA" id="ARBA00023186"/>
    </source>
</evidence>
<comment type="subunit">
    <text evidence="8">Homodimer.</text>
</comment>
<feature type="region of interest" description="A; substrate-binding" evidence="8">
    <location>
        <begin position="1"/>
        <end position="326"/>
    </location>
</feature>
<dbReference type="InterPro" id="IPR001404">
    <property type="entry name" value="Hsp90_fam"/>
</dbReference>
<feature type="binding site" evidence="9">
    <location>
        <begin position="103"/>
        <end position="104"/>
    </location>
    <ligand>
        <name>ATP</name>
        <dbReference type="ChEBI" id="CHEBI:30616"/>
    </ligand>
</feature>
<keyword evidence="5 8" id="KW-0067">ATP-binding</keyword>
<dbReference type="OrthoDB" id="9802640at2"/>
<evidence type="ECO:0000256" key="6">
    <source>
        <dbReference type="ARBA" id="ARBA00023016"/>
    </source>
</evidence>
<reference evidence="12" key="1">
    <citation type="submission" date="2016-11" db="EMBL/GenBank/DDBJ databases">
        <authorList>
            <person name="Varghese N."/>
            <person name="Submissions S."/>
        </authorList>
    </citation>
    <scope>NUCLEOTIDE SEQUENCE [LARGE SCALE GENOMIC DNA]</scope>
    <source>
        <strain evidence="12">DSM 12395</strain>
    </source>
</reference>
<dbReference type="PANTHER" id="PTHR11528">
    <property type="entry name" value="HEAT SHOCK PROTEIN 90 FAMILY MEMBER"/>
    <property type="match status" value="1"/>
</dbReference>
<keyword evidence="4 8" id="KW-0547">Nucleotide-binding</keyword>
<dbReference type="Gene3D" id="3.30.230.80">
    <property type="match status" value="1"/>
</dbReference>
<dbReference type="EMBL" id="FQUY01000001">
    <property type="protein sequence ID" value="SHE30408.1"/>
    <property type="molecule type" value="Genomic_DNA"/>
</dbReference>
<accession>A0A1M4SE11</accession>
<dbReference type="STRING" id="1121429.SAMN02745133_00085"/>
<keyword evidence="3 8" id="KW-0963">Cytoplasm</keyword>
<dbReference type="SUPFAM" id="SSF54211">
    <property type="entry name" value="Ribosomal protein S5 domain 2-like"/>
    <property type="match status" value="1"/>
</dbReference>
<dbReference type="PIRSF" id="PIRSF002583">
    <property type="entry name" value="Hsp90"/>
    <property type="match status" value="1"/>
</dbReference>
<dbReference type="GO" id="GO:0005524">
    <property type="term" value="F:ATP binding"/>
    <property type="evidence" value="ECO:0007669"/>
    <property type="project" value="UniProtKB-UniRule"/>
</dbReference>
<name>A0A1M4SE11_9FIRM</name>
<feature type="binding site" evidence="9">
    <location>
        <position position="41"/>
    </location>
    <ligand>
        <name>ATP</name>
        <dbReference type="ChEBI" id="CHEBI:30616"/>
    </ligand>
</feature>
<gene>
    <name evidence="8" type="primary">htpG</name>
    <name evidence="11" type="ORF">SAMN02745133_00085</name>
</gene>
<dbReference type="HAMAP" id="MF_00505">
    <property type="entry name" value="HSP90"/>
    <property type="match status" value="1"/>
</dbReference>
<dbReference type="FunFam" id="3.30.230.80:FF:000004">
    <property type="entry name" value="Heat shock protein 75 kDa"/>
    <property type="match status" value="1"/>
</dbReference>
<evidence type="ECO:0000256" key="9">
    <source>
        <dbReference type="PIRSR" id="PIRSR002583-1"/>
    </source>
</evidence>
<dbReference type="AlphaFoldDB" id="A0A1M4SE11"/>
<evidence type="ECO:0000256" key="1">
    <source>
        <dbReference type="ARBA" id="ARBA00004496"/>
    </source>
</evidence>
<dbReference type="CDD" id="cd16927">
    <property type="entry name" value="HATPase_Hsp90-like"/>
    <property type="match status" value="1"/>
</dbReference>
<dbReference type="GO" id="GO:0005737">
    <property type="term" value="C:cytoplasm"/>
    <property type="evidence" value="ECO:0007669"/>
    <property type="project" value="UniProtKB-SubCell"/>
</dbReference>
<dbReference type="Pfam" id="PF00183">
    <property type="entry name" value="HSP90"/>
    <property type="match status" value="1"/>
</dbReference>
<dbReference type="InterPro" id="IPR020568">
    <property type="entry name" value="Ribosomal_Su5_D2-typ_SF"/>
</dbReference>
<dbReference type="Gene3D" id="3.40.50.11260">
    <property type="match status" value="1"/>
</dbReference>
<feature type="binding site" evidence="9">
    <location>
        <position position="96"/>
    </location>
    <ligand>
        <name>ATP</name>
        <dbReference type="ChEBI" id="CHEBI:30616"/>
    </ligand>
</feature>
<dbReference type="PRINTS" id="PR00775">
    <property type="entry name" value="HEATSHOCK90"/>
</dbReference>
<dbReference type="InterPro" id="IPR037196">
    <property type="entry name" value="HSP90_C"/>
</dbReference>
<dbReference type="InterPro" id="IPR020575">
    <property type="entry name" value="Hsp90_N"/>
</dbReference>
<dbReference type="GO" id="GO:0016887">
    <property type="term" value="F:ATP hydrolysis activity"/>
    <property type="evidence" value="ECO:0007669"/>
    <property type="project" value="InterPro"/>
</dbReference>
<evidence type="ECO:0000256" key="3">
    <source>
        <dbReference type="ARBA" id="ARBA00022490"/>
    </source>
</evidence>
<protein>
    <recommendedName>
        <fullName evidence="8">Chaperone protein HtpG</fullName>
    </recommendedName>
    <alternativeName>
        <fullName evidence="8">Heat shock protein HtpG</fullName>
    </alternativeName>
    <alternativeName>
        <fullName evidence="8">High temperature protein G</fullName>
    </alternativeName>
</protein>
<feature type="domain" description="Histidine kinase/HSP90-like ATPase" evidence="10">
    <location>
        <begin position="30"/>
        <end position="186"/>
    </location>
</feature>
<organism evidence="11 12">
    <name type="scientific">Desulforamulus putei DSM 12395</name>
    <dbReference type="NCBI Taxonomy" id="1121429"/>
    <lineage>
        <taxon>Bacteria</taxon>
        <taxon>Bacillati</taxon>
        <taxon>Bacillota</taxon>
        <taxon>Clostridia</taxon>
        <taxon>Eubacteriales</taxon>
        <taxon>Peptococcaceae</taxon>
        <taxon>Desulforamulus</taxon>
    </lineage>
</organism>
<feature type="binding site" evidence="9">
    <location>
        <position position="88"/>
    </location>
    <ligand>
        <name>ATP</name>
        <dbReference type="ChEBI" id="CHEBI:30616"/>
    </ligand>
</feature>
<evidence type="ECO:0000256" key="2">
    <source>
        <dbReference type="ARBA" id="ARBA00008239"/>
    </source>
</evidence>
<dbReference type="InterPro" id="IPR003594">
    <property type="entry name" value="HATPase_dom"/>
</dbReference>
<dbReference type="FunFam" id="3.30.565.10:FF:000009">
    <property type="entry name" value="Molecular chaperone HtpG"/>
    <property type="match status" value="1"/>
</dbReference>
<dbReference type="InterPro" id="IPR019805">
    <property type="entry name" value="Heat_shock_protein_90_CS"/>
</dbReference>
<dbReference type="Pfam" id="PF13589">
    <property type="entry name" value="HATPase_c_3"/>
    <property type="match status" value="1"/>
</dbReference>
<dbReference type="Gene3D" id="1.20.120.790">
    <property type="entry name" value="Heat shock protein 90, C-terminal domain"/>
    <property type="match status" value="1"/>
</dbReference>
<dbReference type="RefSeq" id="WP_073234001.1">
    <property type="nucleotide sequence ID" value="NZ_FQUY01000001.1"/>
</dbReference>
<dbReference type="SUPFAM" id="SSF110942">
    <property type="entry name" value="HSP90 C-terminal domain"/>
    <property type="match status" value="1"/>
</dbReference>
<sequence>MTGQVKDERFEFQAEVKQLLDIVIHSLYTDREIFLRELISNAADALEKLRYQKLTSQEIVDGDLPLEISIELDEKNHTLKISDTGIGMTRDELVTNLGTIAHSGSRAFLKYLAEGDKKDVNLIGRFGVGFYSAFMVADKVTVETRSYQPGAAGCLWSSEGTGSYTIAEAEGLRRGTKITLYLKEDAREFAREATVKRIIKQYSGFVPFPILLNGDKVNTVQAIWTKNKNEVTEEEYNEFYKYLANAYDEPLLRLHFSADAPLTINALLFVPKDNFERFGFGRLEPGVNLYCRKVLIQQQSKDILPEWLRFVKGVVDSEELPLNISRETMQDSALMAKLRKVITSRFLKFLQEQAKSEPEKYKEFWKNFGMFIKEGAATDFTHRKELVGLLRFSSSRSGEGELVSLKDYVERMKEGQKDIYFINGPTKEVIESSPYLEVFQDQDIEVLFTHEPVEDYILSQLGEFEGKKLVSIDQAALELPGTRKPDGDALNPEQVEELTRWLKEVLGDKVTEVRESRRLSTSPAIVLNPDHLTGSLQRMMQVMNKDINAIGPKVLEINTSHPVIKRLCELSRKDDSFARLAAEQLFDNALISAGLIVDPRAMVHRMNQILEKALQ</sequence>
<evidence type="ECO:0000259" key="10">
    <source>
        <dbReference type="SMART" id="SM00387"/>
    </source>
</evidence>
<dbReference type="PROSITE" id="PS00298">
    <property type="entry name" value="HSP90"/>
    <property type="match status" value="1"/>
</dbReference>
<dbReference type="SMART" id="SM00387">
    <property type="entry name" value="HATPase_c"/>
    <property type="match status" value="1"/>
</dbReference>
<dbReference type="SUPFAM" id="SSF55874">
    <property type="entry name" value="ATPase domain of HSP90 chaperone/DNA topoisomerase II/histidine kinase"/>
    <property type="match status" value="1"/>
</dbReference>
<comment type="similarity">
    <text evidence="2 8">Belongs to the heat shock protein 90 family.</text>
</comment>
<dbReference type="Gene3D" id="3.30.565.10">
    <property type="entry name" value="Histidine kinase-like ATPase, C-terminal domain"/>
    <property type="match status" value="1"/>
</dbReference>
<feature type="binding site" evidence="9">
    <location>
        <position position="37"/>
    </location>
    <ligand>
        <name>ATP</name>
        <dbReference type="ChEBI" id="CHEBI:30616"/>
    </ligand>
</feature>
<evidence type="ECO:0000313" key="12">
    <source>
        <dbReference type="Proteomes" id="UP000184148"/>
    </source>
</evidence>
<feature type="binding site" evidence="9">
    <location>
        <position position="176"/>
    </location>
    <ligand>
        <name>ATP</name>
        <dbReference type="ChEBI" id="CHEBI:30616"/>
    </ligand>
</feature>
<feature type="binding site" evidence="9">
    <location>
        <position position="83"/>
    </location>
    <ligand>
        <name>ATP</name>
        <dbReference type="ChEBI" id="CHEBI:30616"/>
    </ligand>
</feature>
<evidence type="ECO:0000256" key="8">
    <source>
        <dbReference type="HAMAP-Rule" id="MF_00505"/>
    </source>
</evidence>
<evidence type="ECO:0000313" key="11">
    <source>
        <dbReference type="EMBL" id="SHE30408.1"/>
    </source>
</evidence>
<keyword evidence="6 8" id="KW-0346">Stress response</keyword>
<evidence type="ECO:0000256" key="4">
    <source>
        <dbReference type="ARBA" id="ARBA00022741"/>
    </source>
</evidence>
<comment type="subcellular location">
    <subcellularLocation>
        <location evidence="1 8">Cytoplasm</location>
    </subcellularLocation>
</comment>
<evidence type="ECO:0000256" key="5">
    <source>
        <dbReference type="ARBA" id="ARBA00022840"/>
    </source>
</evidence>
<proteinExistence type="inferred from homology"/>
<dbReference type="Proteomes" id="UP000184148">
    <property type="component" value="Unassembled WGS sequence"/>
</dbReference>
<dbReference type="NCBIfam" id="NF003555">
    <property type="entry name" value="PRK05218.1"/>
    <property type="match status" value="1"/>
</dbReference>